<feature type="signal peptide" evidence="1">
    <location>
        <begin position="1"/>
        <end position="20"/>
    </location>
</feature>
<accession>A0AAV1X7E7</accession>
<evidence type="ECO:0000313" key="2">
    <source>
        <dbReference type="EMBL" id="CAL0317144.1"/>
    </source>
</evidence>
<organism evidence="2 3">
    <name type="scientific">Lupinus luteus</name>
    <name type="common">European yellow lupine</name>
    <dbReference type="NCBI Taxonomy" id="3873"/>
    <lineage>
        <taxon>Eukaryota</taxon>
        <taxon>Viridiplantae</taxon>
        <taxon>Streptophyta</taxon>
        <taxon>Embryophyta</taxon>
        <taxon>Tracheophyta</taxon>
        <taxon>Spermatophyta</taxon>
        <taxon>Magnoliopsida</taxon>
        <taxon>eudicotyledons</taxon>
        <taxon>Gunneridae</taxon>
        <taxon>Pentapetalae</taxon>
        <taxon>rosids</taxon>
        <taxon>fabids</taxon>
        <taxon>Fabales</taxon>
        <taxon>Fabaceae</taxon>
        <taxon>Papilionoideae</taxon>
        <taxon>50 kb inversion clade</taxon>
        <taxon>genistoids sensu lato</taxon>
        <taxon>core genistoids</taxon>
        <taxon>Genisteae</taxon>
        <taxon>Lupinus</taxon>
    </lineage>
</organism>
<proteinExistence type="predicted"/>
<reference evidence="2 3" key="1">
    <citation type="submission" date="2024-03" db="EMBL/GenBank/DDBJ databases">
        <authorList>
            <person name="Martinez-Hernandez J."/>
        </authorList>
    </citation>
    <scope>NUCLEOTIDE SEQUENCE [LARGE SCALE GENOMIC DNA]</scope>
</reference>
<keyword evidence="1" id="KW-0732">Signal</keyword>
<evidence type="ECO:0000313" key="3">
    <source>
        <dbReference type="Proteomes" id="UP001497480"/>
    </source>
</evidence>
<name>A0AAV1X7E7_LUPLU</name>
<feature type="chain" id="PRO_5043774313" evidence="1">
    <location>
        <begin position="21"/>
        <end position="85"/>
    </location>
</feature>
<comment type="caution">
    <text evidence="2">The sequence shown here is derived from an EMBL/GenBank/DDBJ whole genome shotgun (WGS) entry which is preliminary data.</text>
</comment>
<dbReference type="EMBL" id="CAXHTB010000012">
    <property type="protein sequence ID" value="CAL0317144.1"/>
    <property type="molecule type" value="Genomic_DNA"/>
</dbReference>
<evidence type="ECO:0000256" key="1">
    <source>
        <dbReference type="SAM" id="SignalP"/>
    </source>
</evidence>
<gene>
    <name evidence="2" type="ORF">LLUT_LOCUS18204</name>
</gene>
<dbReference type="Proteomes" id="UP001497480">
    <property type="component" value="Unassembled WGS sequence"/>
</dbReference>
<keyword evidence="3" id="KW-1185">Reference proteome</keyword>
<protein>
    <submittedName>
        <fullName evidence="2">Uncharacterized protein</fullName>
    </submittedName>
</protein>
<dbReference type="AlphaFoldDB" id="A0AAV1X7E7"/>
<sequence length="85" mass="9769">MMKGFSLLILMLVSLLFCSASSMTTTTLEETKEQCEGLKIIRILYCKNEECEKRCLMKYIPIVAKWPRCYGRDTCVCCDVDNLAK</sequence>